<dbReference type="InterPro" id="IPR015943">
    <property type="entry name" value="WD40/YVTN_repeat-like_dom_sf"/>
</dbReference>
<dbReference type="InterPro" id="IPR036322">
    <property type="entry name" value="WD40_repeat_dom_sf"/>
</dbReference>
<dbReference type="OrthoDB" id="27537at2759"/>
<name>A0A0D2MBI9_9CHLO</name>
<dbReference type="GeneID" id="25742614"/>
<dbReference type="STRING" id="145388.A0A0D2MBI9"/>
<evidence type="ECO:0000313" key="2">
    <source>
        <dbReference type="Proteomes" id="UP000054498"/>
    </source>
</evidence>
<evidence type="ECO:0008006" key="3">
    <source>
        <dbReference type="Google" id="ProtNLM"/>
    </source>
</evidence>
<gene>
    <name evidence="1" type="ORF">MNEG_9739</name>
</gene>
<dbReference type="Proteomes" id="UP000054498">
    <property type="component" value="Unassembled WGS sequence"/>
</dbReference>
<sequence>VSLSFDGAYLISGCDDSGAVGVWSTSTGARVAAWREAAADAPPRCVAWAPRRLMAASGTIMLALWVPGARARERVLLTN</sequence>
<evidence type="ECO:0000313" key="1">
    <source>
        <dbReference type="EMBL" id="KIY98226.1"/>
    </source>
</evidence>
<feature type="non-terminal residue" evidence="1">
    <location>
        <position position="1"/>
    </location>
</feature>
<dbReference type="SUPFAM" id="SSF50978">
    <property type="entry name" value="WD40 repeat-like"/>
    <property type="match status" value="1"/>
</dbReference>
<keyword evidence="2" id="KW-1185">Reference proteome</keyword>
<proteinExistence type="predicted"/>
<dbReference type="KEGG" id="mng:MNEG_9739"/>
<dbReference type="AlphaFoldDB" id="A0A0D2MBI9"/>
<dbReference type="EMBL" id="KK102264">
    <property type="protein sequence ID" value="KIY98226.1"/>
    <property type="molecule type" value="Genomic_DNA"/>
</dbReference>
<reference evidence="1 2" key="1">
    <citation type="journal article" date="2013" name="BMC Genomics">
        <title>Reconstruction of the lipid metabolism for the microalga Monoraphidium neglectum from its genome sequence reveals characteristics suitable for biofuel production.</title>
        <authorList>
            <person name="Bogen C."/>
            <person name="Al-Dilaimi A."/>
            <person name="Albersmeier A."/>
            <person name="Wichmann J."/>
            <person name="Grundmann M."/>
            <person name="Rupp O."/>
            <person name="Lauersen K.J."/>
            <person name="Blifernez-Klassen O."/>
            <person name="Kalinowski J."/>
            <person name="Goesmann A."/>
            <person name="Mussgnug J.H."/>
            <person name="Kruse O."/>
        </authorList>
    </citation>
    <scope>NUCLEOTIDE SEQUENCE [LARGE SCALE GENOMIC DNA]</scope>
    <source>
        <strain evidence="1 2">SAG 48.87</strain>
    </source>
</reference>
<organism evidence="1 2">
    <name type="scientific">Monoraphidium neglectum</name>
    <dbReference type="NCBI Taxonomy" id="145388"/>
    <lineage>
        <taxon>Eukaryota</taxon>
        <taxon>Viridiplantae</taxon>
        <taxon>Chlorophyta</taxon>
        <taxon>core chlorophytes</taxon>
        <taxon>Chlorophyceae</taxon>
        <taxon>CS clade</taxon>
        <taxon>Sphaeropleales</taxon>
        <taxon>Selenastraceae</taxon>
        <taxon>Monoraphidium</taxon>
    </lineage>
</organism>
<dbReference type="Gene3D" id="2.130.10.10">
    <property type="entry name" value="YVTN repeat-like/Quinoprotein amine dehydrogenase"/>
    <property type="match status" value="1"/>
</dbReference>
<protein>
    <recommendedName>
        <fullName evidence="3">Anaphase-promoting complex subunit 4 WD40 domain-containing protein</fullName>
    </recommendedName>
</protein>
<dbReference type="RefSeq" id="XP_013897246.1">
    <property type="nucleotide sequence ID" value="XM_014041792.1"/>
</dbReference>
<accession>A0A0D2MBI9</accession>